<evidence type="ECO:0000256" key="5">
    <source>
        <dbReference type="SAM" id="Phobius"/>
    </source>
</evidence>
<accession>A0A291GH48</accession>
<protein>
    <recommendedName>
        <fullName evidence="8">Cysteine biosynthesis protein CysZ</fullName>
    </recommendedName>
</protein>
<comment type="subcellular location">
    <subcellularLocation>
        <location evidence="1">Membrane</location>
        <topology evidence="1">Multi-pass membrane protein</topology>
    </subcellularLocation>
</comment>
<dbReference type="Pfam" id="PF07264">
    <property type="entry name" value="EI24"/>
    <property type="match status" value="1"/>
</dbReference>
<keyword evidence="3 5" id="KW-1133">Transmembrane helix</keyword>
<evidence type="ECO:0000313" key="7">
    <source>
        <dbReference type="Proteomes" id="UP000217935"/>
    </source>
</evidence>
<feature type="transmembrane region" description="Helical" evidence="5">
    <location>
        <begin position="190"/>
        <end position="213"/>
    </location>
</feature>
<keyword evidence="7" id="KW-1185">Reference proteome</keyword>
<dbReference type="KEGG" id="ceh:CEW89_18175"/>
<evidence type="ECO:0000256" key="1">
    <source>
        <dbReference type="ARBA" id="ARBA00004141"/>
    </source>
</evidence>
<gene>
    <name evidence="6" type="ORF">CEW89_18175</name>
</gene>
<proteinExistence type="predicted"/>
<feature type="transmembrane region" description="Helical" evidence="5">
    <location>
        <begin position="124"/>
        <end position="145"/>
    </location>
</feature>
<dbReference type="Proteomes" id="UP000217935">
    <property type="component" value="Chromosome"/>
</dbReference>
<evidence type="ECO:0000313" key="6">
    <source>
        <dbReference type="EMBL" id="ATG49334.1"/>
    </source>
</evidence>
<feature type="transmembrane region" description="Helical" evidence="5">
    <location>
        <begin position="67"/>
        <end position="94"/>
    </location>
</feature>
<evidence type="ECO:0000256" key="3">
    <source>
        <dbReference type="ARBA" id="ARBA00022989"/>
    </source>
</evidence>
<dbReference type="OrthoDB" id="5421146at2"/>
<name>A0A291GH48_9RHOB</name>
<organism evidence="6 7">
    <name type="scientific">Celeribacter ethanolicus</name>
    <dbReference type="NCBI Taxonomy" id="1758178"/>
    <lineage>
        <taxon>Bacteria</taxon>
        <taxon>Pseudomonadati</taxon>
        <taxon>Pseudomonadota</taxon>
        <taxon>Alphaproteobacteria</taxon>
        <taxon>Rhodobacterales</taxon>
        <taxon>Roseobacteraceae</taxon>
        <taxon>Celeribacter</taxon>
    </lineage>
</organism>
<keyword evidence="2 5" id="KW-0812">Transmembrane</keyword>
<dbReference type="RefSeq" id="WP_066710404.1">
    <property type="nucleotide sequence ID" value="NZ_CP022196.1"/>
</dbReference>
<evidence type="ECO:0008006" key="8">
    <source>
        <dbReference type="Google" id="ProtNLM"/>
    </source>
</evidence>
<dbReference type="InterPro" id="IPR059112">
    <property type="entry name" value="CysZ/EI24"/>
</dbReference>
<evidence type="ECO:0000256" key="2">
    <source>
        <dbReference type="ARBA" id="ARBA00022692"/>
    </source>
</evidence>
<keyword evidence="4 5" id="KW-0472">Membrane</keyword>
<reference evidence="6 7" key="1">
    <citation type="submission" date="2017-06" db="EMBL/GenBank/DDBJ databases">
        <title>Celeribacter sp. TSPH2 complete genome sequence.</title>
        <authorList>
            <person name="Woo J.-H."/>
            <person name="Kim H.-S."/>
        </authorList>
    </citation>
    <scope>NUCLEOTIDE SEQUENCE [LARGE SCALE GENOMIC DNA]</scope>
    <source>
        <strain evidence="6 7">TSPH2</strain>
    </source>
</reference>
<dbReference type="STRING" id="1758178.GCA_001550095_03147"/>
<sequence length="233" mass="25438">MFSDFAKAIGQLGDKRFQSVLLKGLGLTVALLVAIYLVFVWVIGIFVPDTFTLPLIGEITWVDNALSIGSFFLMIGLSVFLMVPVASAFTGLFLEEVSEAVEDVHYPGLPEVPRQSFSDMLLDSLGFLGVIVVANLIALVLYLLLNIAAPVIFWALNGFLLGREYFQMVAMRRLGREGAKAARKRHMPEIWLAGALMAIPLSIPLVNLLIPVLGAATFTHMFMRLEGGSTVGH</sequence>
<evidence type="ECO:0000256" key="4">
    <source>
        <dbReference type="ARBA" id="ARBA00023136"/>
    </source>
</evidence>
<dbReference type="EMBL" id="CP022196">
    <property type="protein sequence ID" value="ATG49334.1"/>
    <property type="molecule type" value="Genomic_DNA"/>
</dbReference>
<dbReference type="AlphaFoldDB" id="A0A291GH48"/>
<feature type="transmembrane region" description="Helical" evidence="5">
    <location>
        <begin position="20"/>
        <end position="47"/>
    </location>
</feature>